<evidence type="ECO:0000313" key="3">
    <source>
        <dbReference type="Proteomes" id="UP000693970"/>
    </source>
</evidence>
<reference evidence="2" key="2">
    <citation type="submission" date="2021-04" db="EMBL/GenBank/DDBJ databases">
        <authorList>
            <person name="Podell S."/>
        </authorList>
    </citation>
    <scope>NUCLEOTIDE SEQUENCE</scope>
    <source>
        <strain evidence="2">Hildebrandi</strain>
    </source>
</reference>
<sequence>MQRPSNFSTIRRKHFSSHPTTASVAGDNNNNNSSSNNDSTELQLVKNISDRLETGLNEDALRAISDLLRQGEHPDAIVAAVTSLSQRAAGASGSGGY</sequence>
<evidence type="ECO:0000256" key="1">
    <source>
        <dbReference type="SAM" id="MobiDB-lite"/>
    </source>
</evidence>
<evidence type="ECO:0000313" key="2">
    <source>
        <dbReference type="EMBL" id="KAG7352160.1"/>
    </source>
</evidence>
<dbReference type="Proteomes" id="UP000693970">
    <property type="component" value="Unassembled WGS sequence"/>
</dbReference>
<dbReference type="EMBL" id="JAGRRH010000017">
    <property type="protein sequence ID" value="KAG7352160.1"/>
    <property type="molecule type" value="Genomic_DNA"/>
</dbReference>
<keyword evidence="3" id="KW-1185">Reference proteome</keyword>
<dbReference type="OrthoDB" id="48571at2759"/>
<gene>
    <name evidence="2" type="ORF">IV203_008208</name>
</gene>
<organism evidence="2 3">
    <name type="scientific">Nitzschia inconspicua</name>
    <dbReference type="NCBI Taxonomy" id="303405"/>
    <lineage>
        <taxon>Eukaryota</taxon>
        <taxon>Sar</taxon>
        <taxon>Stramenopiles</taxon>
        <taxon>Ochrophyta</taxon>
        <taxon>Bacillariophyta</taxon>
        <taxon>Bacillariophyceae</taxon>
        <taxon>Bacillariophycidae</taxon>
        <taxon>Bacillariales</taxon>
        <taxon>Bacillariaceae</taxon>
        <taxon>Nitzschia</taxon>
    </lineage>
</organism>
<dbReference type="AlphaFoldDB" id="A0A9K3KY36"/>
<comment type="caution">
    <text evidence="2">The sequence shown here is derived from an EMBL/GenBank/DDBJ whole genome shotgun (WGS) entry which is preliminary data.</text>
</comment>
<feature type="region of interest" description="Disordered" evidence="1">
    <location>
        <begin position="1"/>
        <end position="41"/>
    </location>
</feature>
<feature type="compositionally biased region" description="Low complexity" evidence="1">
    <location>
        <begin position="27"/>
        <end position="39"/>
    </location>
</feature>
<accession>A0A9K3KY36</accession>
<reference evidence="2" key="1">
    <citation type="journal article" date="2021" name="Sci. Rep.">
        <title>Diploid genomic architecture of Nitzschia inconspicua, an elite biomass production diatom.</title>
        <authorList>
            <person name="Oliver A."/>
            <person name="Podell S."/>
            <person name="Pinowska A."/>
            <person name="Traller J.C."/>
            <person name="Smith S.R."/>
            <person name="McClure R."/>
            <person name="Beliaev A."/>
            <person name="Bohutskyi P."/>
            <person name="Hill E.A."/>
            <person name="Rabines A."/>
            <person name="Zheng H."/>
            <person name="Allen L.Z."/>
            <person name="Kuo A."/>
            <person name="Grigoriev I.V."/>
            <person name="Allen A.E."/>
            <person name="Hazlebeck D."/>
            <person name="Allen E.E."/>
        </authorList>
    </citation>
    <scope>NUCLEOTIDE SEQUENCE</scope>
    <source>
        <strain evidence="2">Hildebrandi</strain>
    </source>
</reference>
<proteinExistence type="predicted"/>
<name>A0A9K3KY36_9STRA</name>
<protein>
    <submittedName>
        <fullName evidence="2">Mitotic-spindle organizing gamma-tubulin ring associated protein</fullName>
    </submittedName>
</protein>